<protein>
    <submittedName>
        <fullName evidence="2">2Fe-2S iron-sulfur cluster binding domain-containing protein</fullName>
    </submittedName>
</protein>
<dbReference type="SUPFAM" id="SSF54292">
    <property type="entry name" value="2Fe-2S ferredoxin-like"/>
    <property type="match status" value="1"/>
</dbReference>
<accession>A0A5C6RIK2</accession>
<dbReference type="Gene3D" id="3.10.20.30">
    <property type="match status" value="1"/>
</dbReference>
<comment type="caution">
    <text evidence="2">The sequence shown here is derived from an EMBL/GenBank/DDBJ whole genome shotgun (WGS) entry which is preliminary data.</text>
</comment>
<dbReference type="Pfam" id="PF00111">
    <property type="entry name" value="Fer2"/>
    <property type="match status" value="1"/>
</dbReference>
<organism evidence="2 3">
    <name type="scientific">Phaeodactylibacter luteus</name>
    <dbReference type="NCBI Taxonomy" id="1564516"/>
    <lineage>
        <taxon>Bacteria</taxon>
        <taxon>Pseudomonadati</taxon>
        <taxon>Bacteroidota</taxon>
        <taxon>Saprospiria</taxon>
        <taxon>Saprospirales</taxon>
        <taxon>Haliscomenobacteraceae</taxon>
        <taxon>Phaeodactylibacter</taxon>
    </lineage>
</organism>
<dbReference type="InterPro" id="IPR036010">
    <property type="entry name" value="2Fe-2S_ferredoxin-like_sf"/>
</dbReference>
<dbReference type="Proteomes" id="UP000321580">
    <property type="component" value="Unassembled WGS sequence"/>
</dbReference>
<feature type="domain" description="2Fe-2S ferredoxin-type" evidence="1">
    <location>
        <begin position="4"/>
        <end position="101"/>
    </location>
</feature>
<dbReference type="OrthoDB" id="9799640at2"/>
<dbReference type="EMBL" id="VOOR01000056">
    <property type="protein sequence ID" value="TXB61500.1"/>
    <property type="molecule type" value="Genomic_DNA"/>
</dbReference>
<dbReference type="RefSeq" id="WP_147169112.1">
    <property type="nucleotide sequence ID" value="NZ_VOOR01000056.1"/>
</dbReference>
<dbReference type="PROSITE" id="PS51085">
    <property type="entry name" value="2FE2S_FER_2"/>
    <property type="match status" value="1"/>
</dbReference>
<dbReference type="InterPro" id="IPR012675">
    <property type="entry name" value="Beta-grasp_dom_sf"/>
</dbReference>
<dbReference type="GO" id="GO:0051536">
    <property type="term" value="F:iron-sulfur cluster binding"/>
    <property type="evidence" value="ECO:0007669"/>
    <property type="project" value="InterPro"/>
</dbReference>
<evidence type="ECO:0000313" key="3">
    <source>
        <dbReference type="Proteomes" id="UP000321580"/>
    </source>
</evidence>
<gene>
    <name evidence="2" type="ORF">FRY97_18770</name>
</gene>
<keyword evidence="3" id="KW-1185">Reference proteome</keyword>
<dbReference type="InterPro" id="IPR001041">
    <property type="entry name" value="2Fe-2S_ferredoxin-type"/>
</dbReference>
<name>A0A5C6RIK2_9BACT</name>
<evidence type="ECO:0000313" key="2">
    <source>
        <dbReference type="EMBL" id="TXB61500.1"/>
    </source>
</evidence>
<dbReference type="CDD" id="cd00207">
    <property type="entry name" value="fer2"/>
    <property type="match status" value="1"/>
</dbReference>
<reference evidence="2 3" key="1">
    <citation type="submission" date="2019-08" db="EMBL/GenBank/DDBJ databases">
        <title>Genome of Phaeodactylibacter luteus.</title>
        <authorList>
            <person name="Bowman J.P."/>
        </authorList>
    </citation>
    <scope>NUCLEOTIDE SEQUENCE [LARGE SCALE GENOMIC DNA]</scope>
    <source>
        <strain evidence="2 3">KCTC 42180</strain>
    </source>
</reference>
<sequence length="109" mass="12493">MQHYILTIVEKDGAVLQLSAPHGSNLRELLLENGLSPYAKFTQSLNCGGRGLCATCGVWIEEGEPTPVHWHDRAARKFGYPRLSCQVRIENDMTIRWVEKWVWGSRRKQ</sequence>
<proteinExistence type="predicted"/>
<evidence type="ECO:0000259" key="1">
    <source>
        <dbReference type="PROSITE" id="PS51085"/>
    </source>
</evidence>
<dbReference type="AlphaFoldDB" id="A0A5C6RIK2"/>